<comment type="caution">
    <text evidence="1">The sequence shown here is derived from an EMBL/GenBank/DDBJ whole genome shotgun (WGS) entry which is preliminary data.</text>
</comment>
<proteinExistence type="predicted"/>
<dbReference type="OrthoDB" id="10293240at2759"/>
<sequence length="62" mass="7028">MSGGECHGPKCKTREYGTKCPHGGLSIRWEIFSPQELARFKELLEKPIKLKPGWPNNENMAT</sequence>
<dbReference type="EMBL" id="JABEZY010258928">
    <property type="protein sequence ID" value="MBA0753953.1"/>
    <property type="molecule type" value="Genomic_DNA"/>
</dbReference>
<reference evidence="1 2" key="1">
    <citation type="journal article" date="2019" name="Genome Biol. Evol.">
        <title>Insights into the evolution of the New World diploid cottons (Gossypium, subgenus Houzingenia) based on genome sequencing.</title>
        <authorList>
            <person name="Grover C.E."/>
            <person name="Arick M.A. 2nd"/>
            <person name="Thrash A."/>
            <person name="Conover J.L."/>
            <person name="Sanders W.S."/>
            <person name="Peterson D.G."/>
            <person name="Frelichowski J.E."/>
            <person name="Scheffler J.A."/>
            <person name="Scheffler B.E."/>
            <person name="Wendel J.F."/>
        </authorList>
    </citation>
    <scope>NUCLEOTIDE SEQUENCE [LARGE SCALE GENOMIC DNA]</scope>
    <source>
        <strain evidence="1">5</strain>
        <tissue evidence="1">Leaf</tissue>
    </source>
</reference>
<evidence type="ECO:0000313" key="1">
    <source>
        <dbReference type="EMBL" id="MBA0753953.1"/>
    </source>
</evidence>
<keyword evidence="2" id="KW-1185">Reference proteome</keyword>
<organism evidence="1 2">
    <name type="scientific">Gossypium gossypioides</name>
    <name type="common">Mexican cotton</name>
    <name type="synonym">Selera gossypioides</name>
    <dbReference type="NCBI Taxonomy" id="34282"/>
    <lineage>
        <taxon>Eukaryota</taxon>
        <taxon>Viridiplantae</taxon>
        <taxon>Streptophyta</taxon>
        <taxon>Embryophyta</taxon>
        <taxon>Tracheophyta</taxon>
        <taxon>Spermatophyta</taxon>
        <taxon>Magnoliopsida</taxon>
        <taxon>eudicotyledons</taxon>
        <taxon>Gunneridae</taxon>
        <taxon>Pentapetalae</taxon>
        <taxon>rosids</taxon>
        <taxon>malvids</taxon>
        <taxon>Malvales</taxon>
        <taxon>Malvaceae</taxon>
        <taxon>Malvoideae</taxon>
        <taxon>Gossypium</taxon>
    </lineage>
</organism>
<accession>A0A7J9CZQ0</accession>
<protein>
    <submittedName>
        <fullName evidence="1">Uncharacterized protein</fullName>
    </submittedName>
</protein>
<name>A0A7J9CZQ0_GOSGO</name>
<evidence type="ECO:0000313" key="2">
    <source>
        <dbReference type="Proteomes" id="UP000593579"/>
    </source>
</evidence>
<dbReference type="Proteomes" id="UP000593579">
    <property type="component" value="Unassembled WGS sequence"/>
</dbReference>
<dbReference type="AlphaFoldDB" id="A0A7J9CZQ0"/>
<gene>
    <name evidence="1" type="ORF">Gogos_020885</name>
</gene>